<dbReference type="EMBL" id="KZ819332">
    <property type="protein sequence ID" value="PWN19207.1"/>
    <property type="molecule type" value="Genomic_DNA"/>
</dbReference>
<dbReference type="PIRSF" id="PIRSF017016">
    <property type="entry name" value="NDUA8"/>
    <property type="match status" value="1"/>
</dbReference>
<dbReference type="PANTHER" id="PTHR13344:SF0">
    <property type="entry name" value="NADH DEHYDROGENASE [UBIQUINONE] 1 ALPHA SUBCOMPLEX SUBUNIT 8"/>
    <property type="match status" value="1"/>
</dbReference>
<proteinExistence type="inferred from homology"/>
<comment type="function">
    <text evidence="1 9">Accessory subunit of the mitochondrial membrane respiratory chain NADH dehydrogenase (Complex I), that is believed not to be involved in catalysis. Complex I functions in the transfer of electrons from NADH to the respiratory chain. The immediate electron acceptor for the enzyme is believed to be ubiquinone.</text>
</comment>
<accession>A0A316U1P6</accession>
<evidence type="ECO:0000256" key="6">
    <source>
        <dbReference type="ARBA" id="ARBA00022982"/>
    </source>
</evidence>
<evidence type="ECO:0000256" key="9">
    <source>
        <dbReference type="PIRNR" id="PIRNR017016"/>
    </source>
</evidence>
<keyword evidence="9" id="KW-0472">Membrane</keyword>
<gene>
    <name evidence="12" type="ORF">BCV69DRAFT_284360</name>
</gene>
<evidence type="ECO:0000259" key="11">
    <source>
        <dbReference type="Pfam" id="PF06747"/>
    </source>
</evidence>
<comment type="subcellular location">
    <subcellularLocation>
        <location evidence="9">Mitochondrion inner membrane</location>
    </subcellularLocation>
</comment>
<name>A0A316U1P6_9BASI</name>
<comment type="similarity">
    <text evidence="2 9">Belongs to the complex I NDUFA8 subunit family.</text>
</comment>
<keyword evidence="7 9" id="KW-0496">Mitochondrion</keyword>
<evidence type="ECO:0000256" key="5">
    <source>
        <dbReference type="ARBA" id="ARBA00022737"/>
    </source>
</evidence>
<evidence type="ECO:0000256" key="4">
    <source>
        <dbReference type="ARBA" id="ARBA00022660"/>
    </source>
</evidence>
<protein>
    <recommendedName>
        <fullName evidence="9">NADH-ubiquinone oxidoreductase</fullName>
    </recommendedName>
</protein>
<feature type="region of interest" description="Disordered" evidence="10">
    <location>
        <begin position="1"/>
        <end position="31"/>
    </location>
</feature>
<dbReference type="OrthoDB" id="276296at2759"/>
<keyword evidence="12" id="KW-0830">Ubiquinone</keyword>
<evidence type="ECO:0000256" key="7">
    <source>
        <dbReference type="ARBA" id="ARBA00023128"/>
    </source>
</evidence>
<sequence length="156" mass="17765">MATHRDARLPSTLYIDPAPAPSSQPKVEEIGTTSAPLKSAAFFIGGGDCKKYNEDFMLCKAESRDPEHCLKEGRRVTRCAQEMIRKLNESCGKEWEAHWQCLERNNQELYLCRKPEKTFNDCVFSKLGLKKEIPGAPEGQPQVHEKKNPIYKAIQR</sequence>
<dbReference type="Pfam" id="PF06747">
    <property type="entry name" value="CHCH"/>
    <property type="match status" value="1"/>
</dbReference>
<dbReference type="GeneID" id="37014747"/>
<evidence type="ECO:0000256" key="2">
    <source>
        <dbReference type="ARBA" id="ARBA00010705"/>
    </source>
</evidence>
<dbReference type="AlphaFoldDB" id="A0A316U1P6"/>
<dbReference type="PROSITE" id="PS51808">
    <property type="entry name" value="CHCH"/>
    <property type="match status" value="1"/>
</dbReference>
<dbReference type="GO" id="GO:0005743">
    <property type="term" value="C:mitochondrial inner membrane"/>
    <property type="evidence" value="ECO:0007669"/>
    <property type="project" value="UniProtKB-SubCell"/>
</dbReference>
<keyword evidence="9" id="KW-0999">Mitochondrion inner membrane</keyword>
<dbReference type="Proteomes" id="UP000245942">
    <property type="component" value="Unassembled WGS sequence"/>
</dbReference>
<dbReference type="PANTHER" id="PTHR13344">
    <property type="entry name" value="NADH-UBIQUINONE OXIDOREDUCTASE"/>
    <property type="match status" value="1"/>
</dbReference>
<dbReference type="STRING" id="1684307.A0A316U1P6"/>
<dbReference type="RefSeq" id="XP_025346367.1">
    <property type="nucleotide sequence ID" value="XM_025493013.1"/>
</dbReference>
<dbReference type="GO" id="GO:0006120">
    <property type="term" value="P:mitochondrial electron transport, NADH to ubiquinone"/>
    <property type="evidence" value="ECO:0007669"/>
    <property type="project" value="InterPro"/>
</dbReference>
<evidence type="ECO:0000313" key="12">
    <source>
        <dbReference type="EMBL" id="PWN19207.1"/>
    </source>
</evidence>
<evidence type="ECO:0000313" key="13">
    <source>
        <dbReference type="Proteomes" id="UP000245942"/>
    </source>
</evidence>
<dbReference type="InterPro" id="IPR016680">
    <property type="entry name" value="NDUFA8"/>
</dbReference>
<keyword evidence="3 9" id="KW-0813">Transport</keyword>
<keyword evidence="13" id="KW-1185">Reference proteome</keyword>
<evidence type="ECO:0000256" key="8">
    <source>
        <dbReference type="ARBA" id="ARBA00023157"/>
    </source>
</evidence>
<feature type="region of interest" description="Disordered" evidence="10">
    <location>
        <begin position="135"/>
        <end position="156"/>
    </location>
</feature>
<dbReference type="InterPro" id="IPR010625">
    <property type="entry name" value="CHCH"/>
</dbReference>
<reference evidence="12 13" key="1">
    <citation type="journal article" date="2018" name="Mol. Biol. Evol.">
        <title>Broad Genomic Sampling Reveals a Smut Pathogenic Ancestry of the Fungal Clade Ustilaginomycotina.</title>
        <authorList>
            <person name="Kijpornyongpan T."/>
            <person name="Mondo S.J."/>
            <person name="Barry K."/>
            <person name="Sandor L."/>
            <person name="Lee J."/>
            <person name="Lipzen A."/>
            <person name="Pangilinan J."/>
            <person name="LaButti K."/>
            <person name="Hainaut M."/>
            <person name="Henrissat B."/>
            <person name="Grigoriev I.V."/>
            <person name="Spatafora J.W."/>
            <person name="Aime M.C."/>
        </authorList>
    </citation>
    <scope>NUCLEOTIDE SEQUENCE [LARGE SCALE GENOMIC DNA]</scope>
    <source>
        <strain evidence="12 13">MCA 4718</strain>
    </source>
</reference>
<organism evidence="12 13">
    <name type="scientific">Pseudomicrostroma glucosiphilum</name>
    <dbReference type="NCBI Taxonomy" id="1684307"/>
    <lineage>
        <taxon>Eukaryota</taxon>
        <taxon>Fungi</taxon>
        <taxon>Dikarya</taxon>
        <taxon>Basidiomycota</taxon>
        <taxon>Ustilaginomycotina</taxon>
        <taxon>Exobasidiomycetes</taxon>
        <taxon>Microstromatales</taxon>
        <taxon>Microstromatales incertae sedis</taxon>
        <taxon>Pseudomicrostroma</taxon>
    </lineage>
</organism>
<keyword evidence="5" id="KW-0677">Repeat</keyword>
<evidence type="ECO:0000256" key="10">
    <source>
        <dbReference type="SAM" id="MobiDB-lite"/>
    </source>
</evidence>
<keyword evidence="6 9" id="KW-0249">Electron transport</keyword>
<evidence type="ECO:0000256" key="1">
    <source>
        <dbReference type="ARBA" id="ARBA00003195"/>
    </source>
</evidence>
<evidence type="ECO:0000256" key="3">
    <source>
        <dbReference type="ARBA" id="ARBA00022448"/>
    </source>
</evidence>
<feature type="domain" description="CHCH" evidence="11">
    <location>
        <begin position="91"/>
        <end position="124"/>
    </location>
</feature>
<feature type="compositionally biased region" description="Polar residues" evidence="10">
    <location>
        <begin position="21"/>
        <end position="31"/>
    </location>
</feature>
<keyword evidence="4 9" id="KW-0679">Respiratory chain</keyword>
<keyword evidence="8" id="KW-1015">Disulfide bond</keyword>